<dbReference type="PANTHER" id="PTHR46656:SF3">
    <property type="entry name" value="PUTATIVE-RELATED"/>
    <property type="match status" value="1"/>
</dbReference>
<feature type="region of interest" description="Disordered" evidence="2">
    <location>
        <begin position="1241"/>
        <end position="1316"/>
    </location>
</feature>
<name>A0AAE0ES58_9CHLO</name>
<dbReference type="SUPFAM" id="SSF53756">
    <property type="entry name" value="UDP-Glycosyltransferase/glycogen phosphorylase"/>
    <property type="match status" value="2"/>
</dbReference>
<keyword evidence="3" id="KW-0732">Signal</keyword>
<protein>
    <recommendedName>
        <fullName evidence="4">Glycosyl transferase family 1 domain-containing protein</fullName>
    </recommendedName>
</protein>
<evidence type="ECO:0000313" key="6">
    <source>
        <dbReference type="Proteomes" id="UP001190700"/>
    </source>
</evidence>
<evidence type="ECO:0000256" key="1">
    <source>
        <dbReference type="ARBA" id="ARBA00022676"/>
    </source>
</evidence>
<keyword evidence="6" id="KW-1185">Reference proteome</keyword>
<keyword evidence="1" id="KW-0328">Glycosyltransferase</keyword>
<dbReference type="Gene3D" id="3.40.50.2000">
    <property type="entry name" value="Glycogen Phosphorylase B"/>
    <property type="match status" value="3"/>
</dbReference>
<feature type="signal peptide" evidence="3">
    <location>
        <begin position="1"/>
        <end position="28"/>
    </location>
</feature>
<evidence type="ECO:0000256" key="2">
    <source>
        <dbReference type="SAM" id="MobiDB-lite"/>
    </source>
</evidence>
<sequence>MENGSGHVFHRQLFVFFGLVLTVWNTQSVSDTDARSNEISNRILFTDGSNTHLSSVNENIGLHEANPRSADTSDSSKASPAISGVVSVLGVNESEQDVAYHISSFFTQVPRAVVKEIEGFVVIIPPGLSSNLSSVKLCATQNEELCDSKVFIVRASEDGYLNAVKAGLALFSKPGLIVLTAPAVRFNPSALSALQRADPRSAAAAIAITEAGTVLAAGYDLFLTPFGGVDVVLPSAHLEGYPVEHHAVASVTEMIAAPALCVTVQLEALRSVANLVDMEVKEFSGVLALEHTDLFLRLRQQGTYLTLVPGSRVKLSREGSKRLSTPMGPAVFSAVGAFKQKWGSELAKPYELQIHVNWMMHCAGSMGVEALNYVSVLEGRLPLRTQVVRPVPACEHMDTISSLPTSLYKAYDRLRSLSAPAGEDAGEVLVYHKDYRSLHEDVPVEFPAKYLIGRYMVEGNGTLHQGLIEQCQRLDEVWVPSRFHVEVFSSNGVPRSKLFVVPEISDGELWQNSKGQPFPLPDTQKHYVFLSVFKLEDRKGWHELVEGYCRAFASDADTMLLLHIHQPADSMGAPPMQELIAEHLDFVGCRGRATRPRIEIITQDLTFDEMVYMYRRADCYVSAHWGEGWGLPIADAMALGLPTIATNFSGNTEFMTGRNSYLVPASRMEPYPQSDAWFFGLEHAVPNVTALAHTFRLVHQDRAGAVARGKQASHDMRTWFSPKAVSGLLMGHFARIQSKLANGHQGPPVAAHPALALAAPRFLEAKVSHWCAENWIPAGPQLWNRLKPMTNDVLVISTYPPKECGIAQFSQNLVRALQRNSNIRNVDVVALAGGHTDVQYSGMPEVKMVADMSDISGIQSLANFANNHRYGLVIMQHEFGIYGPEGTNGDLAVCLASSLQLPTAIVYHTVVPSLSDGQRQILKRLHEVATWNVVMSPLSNNLMDTQLMLPSNVVIEHGAPLVQETASVRSLHRAAWGWTGRRVMLSNGLLHKGKGFEAVVGAMPHIKDASSRVLYVIVGCMHEREGVSAGETTYSQELMQQAKKMGLAVELATGQAPLANPLTDVLLVPYFVQQDALLEMLHAADVFLAPYKGNSISSSGTVTMAMAAGVAVVATPFQYSSWALRSGQGVLLDHSPASSEAVSAAVIPLLANGTLRQSYAQSGQSFIRKFTWNNISNRYASLLHEHSGQYLFQPRSMSRRRSTAEKSFPTSAVLVVKGYNLKGIIMGEEVFGGAREEAAITSDQSAAPAASEPVDPEDGVKPNFQLWSHMPHQKQNSGTAAPLSRTTSASQSQPNTPRKSPNLNPLYKSEENEELL</sequence>
<accession>A0AAE0ES58</accession>
<keyword evidence="1" id="KW-0808">Transferase</keyword>
<reference evidence="5 6" key="1">
    <citation type="journal article" date="2015" name="Genome Biol. Evol.">
        <title>Comparative Genomics of a Bacterivorous Green Alga Reveals Evolutionary Causalities and Consequences of Phago-Mixotrophic Mode of Nutrition.</title>
        <authorList>
            <person name="Burns J.A."/>
            <person name="Paasch A."/>
            <person name="Narechania A."/>
            <person name="Kim E."/>
        </authorList>
    </citation>
    <scope>NUCLEOTIDE SEQUENCE [LARGE SCALE GENOMIC DNA]</scope>
    <source>
        <strain evidence="5 6">PLY_AMNH</strain>
    </source>
</reference>
<gene>
    <name evidence="5" type="ORF">CYMTET_51922</name>
</gene>
<dbReference type="Pfam" id="PF00534">
    <property type="entry name" value="Glycos_transf_1"/>
    <property type="match status" value="1"/>
</dbReference>
<evidence type="ECO:0000313" key="5">
    <source>
        <dbReference type="EMBL" id="KAK3238042.1"/>
    </source>
</evidence>
<evidence type="ECO:0000256" key="3">
    <source>
        <dbReference type="SAM" id="SignalP"/>
    </source>
</evidence>
<dbReference type="Proteomes" id="UP001190700">
    <property type="component" value="Unassembled WGS sequence"/>
</dbReference>
<dbReference type="GO" id="GO:0016757">
    <property type="term" value="F:glycosyltransferase activity"/>
    <property type="evidence" value="ECO:0007669"/>
    <property type="project" value="UniProtKB-KW"/>
</dbReference>
<feature type="chain" id="PRO_5042055455" description="Glycosyl transferase family 1 domain-containing protein" evidence="3">
    <location>
        <begin position="29"/>
        <end position="1316"/>
    </location>
</feature>
<proteinExistence type="predicted"/>
<evidence type="ECO:0000259" key="4">
    <source>
        <dbReference type="Pfam" id="PF00534"/>
    </source>
</evidence>
<comment type="caution">
    <text evidence="5">The sequence shown here is derived from an EMBL/GenBank/DDBJ whole genome shotgun (WGS) entry which is preliminary data.</text>
</comment>
<dbReference type="EMBL" id="LGRX02034351">
    <property type="protein sequence ID" value="KAK3238042.1"/>
    <property type="molecule type" value="Genomic_DNA"/>
</dbReference>
<feature type="compositionally biased region" description="Polar residues" evidence="2">
    <location>
        <begin position="1273"/>
        <end position="1303"/>
    </location>
</feature>
<dbReference type="InterPro" id="IPR001296">
    <property type="entry name" value="Glyco_trans_1"/>
</dbReference>
<organism evidence="5 6">
    <name type="scientific">Cymbomonas tetramitiformis</name>
    <dbReference type="NCBI Taxonomy" id="36881"/>
    <lineage>
        <taxon>Eukaryota</taxon>
        <taxon>Viridiplantae</taxon>
        <taxon>Chlorophyta</taxon>
        <taxon>Pyramimonadophyceae</taxon>
        <taxon>Pyramimonadales</taxon>
        <taxon>Pyramimonadaceae</taxon>
        <taxon>Cymbomonas</taxon>
    </lineage>
</organism>
<dbReference type="Pfam" id="PF13692">
    <property type="entry name" value="Glyco_trans_1_4"/>
    <property type="match status" value="1"/>
</dbReference>
<dbReference type="PANTHER" id="PTHR46656">
    <property type="entry name" value="PUTATIVE-RELATED"/>
    <property type="match status" value="1"/>
</dbReference>
<feature type="domain" description="Glycosyl transferase family 1" evidence="4">
    <location>
        <begin position="973"/>
        <end position="1164"/>
    </location>
</feature>